<evidence type="ECO:0000256" key="1">
    <source>
        <dbReference type="ARBA" id="ARBA00004141"/>
    </source>
</evidence>
<dbReference type="GO" id="GO:0005886">
    <property type="term" value="C:plasma membrane"/>
    <property type="evidence" value="ECO:0007669"/>
    <property type="project" value="UniProtKB-SubCell"/>
</dbReference>
<dbReference type="PANTHER" id="PTHR43701">
    <property type="entry name" value="MEMBRANE TRANSPORTER PROTEIN MJ0441-RELATED"/>
    <property type="match status" value="1"/>
</dbReference>
<dbReference type="InterPro" id="IPR002781">
    <property type="entry name" value="TM_pro_TauE-like"/>
</dbReference>
<keyword evidence="2 5" id="KW-0812">Transmembrane</keyword>
<feature type="transmembrane region" description="Helical" evidence="5">
    <location>
        <begin position="74"/>
        <end position="93"/>
    </location>
</feature>
<protein>
    <recommendedName>
        <fullName evidence="5">Probable membrane transporter protein</fullName>
    </recommendedName>
</protein>
<dbReference type="AlphaFoldDB" id="A0A932MLU6"/>
<evidence type="ECO:0000313" key="7">
    <source>
        <dbReference type="Proteomes" id="UP000782312"/>
    </source>
</evidence>
<accession>A0A932MLU6</accession>
<comment type="caution">
    <text evidence="6">The sequence shown here is derived from an EMBL/GenBank/DDBJ whole genome shotgun (WGS) entry which is preliminary data.</text>
</comment>
<dbReference type="Pfam" id="PF01925">
    <property type="entry name" value="TauE"/>
    <property type="match status" value="1"/>
</dbReference>
<keyword evidence="3 5" id="KW-1133">Transmembrane helix</keyword>
<evidence type="ECO:0000256" key="3">
    <source>
        <dbReference type="ARBA" id="ARBA00022989"/>
    </source>
</evidence>
<comment type="subcellular location">
    <subcellularLocation>
        <location evidence="5">Cell membrane</location>
        <topology evidence="5">Multi-pass membrane protein</topology>
    </subcellularLocation>
    <subcellularLocation>
        <location evidence="1">Membrane</location>
        <topology evidence="1">Multi-pass membrane protein</topology>
    </subcellularLocation>
</comment>
<reference evidence="6" key="1">
    <citation type="submission" date="2020-07" db="EMBL/GenBank/DDBJ databases">
        <title>Huge and variable diversity of episymbiotic CPR bacteria and DPANN archaea in groundwater ecosystems.</title>
        <authorList>
            <person name="He C.Y."/>
            <person name="Keren R."/>
            <person name="Whittaker M."/>
            <person name="Farag I.F."/>
            <person name="Doudna J."/>
            <person name="Cate J.H.D."/>
            <person name="Banfield J.F."/>
        </authorList>
    </citation>
    <scope>NUCLEOTIDE SEQUENCE</scope>
    <source>
        <strain evidence="6">NC_groundwater_763_Ag_S-0.2um_68_21</strain>
    </source>
</reference>
<gene>
    <name evidence="6" type="ORF">HYZ11_08205</name>
</gene>
<dbReference type="PANTHER" id="PTHR43701:SF2">
    <property type="entry name" value="MEMBRANE TRANSPORTER PROTEIN YJNA-RELATED"/>
    <property type="match status" value="1"/>
</dbReference>
<evidence type="ECO:0000313" key="6">
    <source>
        <dbReference type="EMBL" id="MBI3127569.1"/>
    </source>
</evidence>
<sequence>MDFYAWILLLLGFTAGTLNSSIGLGWGVINIPVLMMLPTLTARQAVALSIVTGIFANGAATLENTRHGLVHWNYALMMGLGGIGGGVLGAYFLRNLPALTLKRIIGALVIVLGARMLLGR</sequence>
<dbReference type="Proteomes" id="UP000782312">
    <property type="component" value="Unassembled WGS sequence"/>
</dbReference>
<dbReference type="InterPro" id="IPR051598">
    <property type="entry name" value="TSUP/Inactive_protease-like"/>
</dbReference>
<name>A0A932MLU6_UNCTE</name>
<dbReference type="EMBL" id="JACPUR010000018">
    <property type="protein sequence ID" value="MBI3127569.1"/>
    <property type="molecule type" value="Genomic_DNA"/>
</dbReference>
<evidence type="ECO:0000256" key="4">
    <source>
        <dbReference type="ARBA" id="ARBA00023136"/>
    </source>
</evidence>
<organism evidence="6 7">
    <name type="scientific">Tectimicrobiota bacterium</name>
    <dbReference type="NCBI Taxonomy" id="2528274"/>
    <lineage>
        <taxon>Bacteria</taxon>
        <taxon>Pseudomonadati</taxon>
        <taxon>Nitrospinota/Tectimicrobiota group</taxon>
        <taxon>Candidatus Tectimicrobiota</taxon>
    </lineage>
</organism>
<keyword evidence="5" id="KW-1003">Cell membrane</keyword>
<feature type="transmembrane region" description="Helical" evidence="5">
    <location>
        <begin position="99"/>
        <end position="118"/>
    </location>
</feature>
<keyword evidence="4 5" id="KW-0472">Membrane</keyword>
<proteinExistence type="inferred from homology"/>
<feature type="transmembrane region" description="Helical" evidence="5">
    <location>
        <begin position="44"/>
        <end position="62"/>
    </location>
</feature>
<comment type="similarity">
    <text evidence="5">Belongs to the 4-toluene sulfonate uptake permease (TSUP) (TC 2.A.102) family.</text>
</comment>
<evidence type="ECO:0000256" key="5">
    <source>
        <dbReference type="RuleBase" id="RU363041"/>
    </source>
</evidence>
<evidence type="ECO:0000256" key="2">
    <source>
        <dbReference type="ARBA" id="ARBA00022692"/>
    </source>
</evidence>